<accession>A0A2L1TW64</accession>
<name>A0A2L1TW64_9BACL</name>
<dbReference type="CDD" id="cd19086">
    <property type="entry name" value="AKR_AKR11C1"/>
    <property type="match status" value="1"/>
</dbReference>
<dbReference type="InterPro" id="IPR020471">
    <property type="entry name" value="AKR"/>
</dbReference>
<dbReference type="RefSeq" id="WP_024095236.1">
    <property type="nucleotide sequence ID" value="NZ_CP019655.1"/>
</dbReference>
<dbReference type="Proteomes" id="UP000464330">
    <property type="component" value="Chromosome"/>
</dbReference>
<dbReference type="STRING" id="147375.BXP28_20245"/>
<dbReference type="GeneID" id="64217536"/>
<proteinExistence type="predicted"/>
<accession>A0A8B6WX64</accession>
<evidence type="ECO:0000256" key="1">
    <source>
        <dbReference type="ARBA" id="ARBA00023002"/>
    </source>
</evidence>
<gene>
    <name evidence="3" type="primary">yajO_1</name>
    <name evidence="3" type="ORF">ERICIII_00704</name>
    <name evidence="4" type="ORF">ERICV_00666</name>
</gene>
<dbReference type="Proteomes" id="UP000239833">
    <property type="component" value="Chromosome"/>
</dbReference>
<dbReference type="InterPro" id="IPR023210">
    <property type="entry name" value="NADP_OxRdtase_dom"/>
</dbReference>
<evidence type="ECO:0000313" key="3">
    <source>
        <dbReference type="EMBL" id="AVF24920.1"/>
    </source>
</evidence>
<dbReference type="AlphaFoldDB" id="A0A2L1TW64"/>
<dbReference type="EMBL" id="CP019655">
    <property type="protein sequence ID" value="AVF24920.1"/>
    <property type="molecule type" value="Genomic_DNA"/>
</dbReference>
<dbReference type="Gene3D" id="3.20.20.100">
    <property type="entry name" value="NADP-dependent oxidoreductase domain"/>
    <property type="match status" value="1"/>
</dbReference>
<evidence type="ECO:0000259" key="2">
    <source>
        <dbReference type="Pfam" id="PF00248"/>
    </source>
</evidence>
<feature type="domain" description="NADP-dependent oxidoreductase" evidence="2">
    <location>
        <begin position="16"/>
        <end position="293"/>
    </location>
</feature>
<dbReference type="PRINTS" id="PR00069">
    <property type="entry name" value="ALDKETRDTASE"/>
</dbReference>
<dbReference type="SUPFAM" id="SSF51430">
    <property type="entry name" value="NAD(P)-linked oxidoreductase"/>
    <property type="match status" value="1"/>
</dbReference>
<dbReference type="Pfam" id="PF00248">
    <property type="entry name" value="Aldo_ket_red"/>
    <property type="match status" value="1"/>
</dbReference>
<dbReference type="InterPro" id="IPR036812">
    <property type="entry name" value="NAD(P)_OxRdtase_dom_sf"/>
</dbReference>
<reference evidence="3 6" key="2">
    <citation type="journal article" date="2020" name="Int. J. Med. Microbiol.">
        <title>Discovery of Paenibacillus larvae ERIC V: Phenotypic and genomic comparison to genotypes ERIC I-IV reveal different inventories of virulence factors which correlate with epidemiological prevalences of American Foulbrood.</title>
        <authorList>
            <person name="Beims H."/>
            <person name="Bunk B."/>
            <person name="Erler S."/>
            <person name="Mohr K.I."/>
            <person name="Sproer C."/>
            <person name="Pradella S."/>
            <person name="Gunther G."/>
            <person name="Rohde M."/>
            <person name="von der Ohe W."/>
            <person name="Steinert M."/>
        </authorList>
    </citation>
    <scope>NUCLEOTIDE SEQUENCE</scope>
    <source>
        <strain evidence="3">Eric_III</strain>
        <strain evidence="4">Eric_V</strain>
    </source>
</reference>
<dbReference type="InterPro" id="IPR050523">
    <property type="entry name" value="AKR_Detox_Biosynth"/>
</dbReference>
<dbReference type="GO" id="GO:0016491">
    <property type="term" value="F:oxidoreductase activity"/>
    <property type="evidence" value="ECO:0007669"/>
    <property type="project" value="UniProtKB-KW"/>
</dbReference>
<evidence type="ECO:0000313" key="4">
    <source>
        <dbReference type="EMBL" id="QHZ49851.1"/>
    </source>
</evidence>
<sequence length="307" mass="35001">MKYRKLGKTGIKVSVIGLGTWQFGGEWGKHFTQAEVDAILDKAAELGINLIDTAECYGDHLSESLIGDYIKRHKREDWVIATKFGHHFKSHLSRDERWSPEDMLQQLDASLKALQTDYIDLYQFHSGPDNKFFNDDLWTLLDKQVEAGKVRHLGTSISKNDNLKQTDASSRYKSESIQVVYNRLNRKPEEGVFQSCQDQNLGVLARVPLASGLLSGKYKPGTVFQQGDVRKRQEQEEIDRQLKEVEEIRKREVPENMNMATWSLAWCLKHPAVTSVIPGCKSPQQAEANAQAARYVSDNHPQAWKED</sequence>
<dbReference type="PANTHER" id="PTHR43364:SF4">
    <property type="entry name" value="NAD(P)-LINKED OXIDOREDUCTASE SUPERFAMILY PROTEIN"/>
    <property type="match status" value="1"/>
</dbReference>
<organism evidence="3 5">
    <name type="scientific">Paenibacillus larvae subsp. larvae</name>
    <dbReference type="NCBI Taxonomy" id="147375"/>
    <lineage>
        <taxon>Bacteria</taxon>
        <taxon>Bacillati</taxon>
        <taxon>Bacillota</taxon>
        <taxon>Bacilli</taxon>
        <taxon>Bacillales</taxon>
        <taxon>Paenibacillaceae</taxon>
        <taxon>Paenibacillus</taxon>
    </lineage>
</organism>
<reference evidence="5" key="1">
    <citation type="submission" date="2017-02" db="EMBL/GenBank/DDBJ databases">
        <title>Delineation of Paenibacillus larvae strains originating from foulbrood outbreaks.</title>
        <authorList>
            <person name="Beims H."/>
            <person name="Bunk B."/>
            <person name="Sproeer C."/>
            <person name="Mohr K.I."/>
            <person name="Pradella S."/>
            <person name="Guenther G."/>
            <person name="Rohde M."/>
            <person name="von der Ohe W."/>
            <person name="Steinert M."/>
        </authorList>
    </citation>
    <scope>NUCLEOTIDE SEQUENCE [LARGE SCALE GENOMIC DNA]</scope>
    <source>
        <strain evidence="5">Eric_III</strain>
    </source>
</reference>
<keyword evidence="1" id="KW-0560">Oxidoreductase</keyword>
<dbReference type="EMBL" id="CP019717">
    <property type="protein sequence ID" value="QHZ49851.1"/>
    <property type="molecule type" value="Genomic_DNA"/>
</dbReference>
<protein>
    <submittedName>
        <fullName evidence="3">Putative oxidoreductase YajO</fullName>
    </submittedName>
</protein>
<evidence type="ECO:0000313" key="5">
    <source>
        <dbReference type="Proteomes" id="UP000239833"/>
    </source>
</evidence>
<evidence type="ECO:0000313" key="6">
    <source>
        <dbReference type="Proteomes" id="UP000464330"/>
    </source>
</evidence>
<accession>A0A6C0QN54</accession>
<dbReference type="PANTHER" id="PTHR43364">
    <property type="entry name" value="NADH-SPECIFIC METHYLGLYOXAL REDUCTASE-RELATED"/>
    <property type="match status" value="1"/>
</dbReference>
<dbReference type="GO" id="GO:0005829">
    <property type="term" value="C:cytosol"/>
    <property type="evidence" value="ECO:0007669"/>
    <property type="project" value="TreeGrafter"/>
</dbReference>